<dbReference type="EMBL" id="QEAQ01000012">
    <property type="protein sequence ID" value="TPX60808.1"/>
    <property type="molecule type" value="Genomic_DNA"/>
</dbReference>
<dbReference type="GO" id="GO:0033178">
    <property type="term" value="C:proton-transporting two-sector ATPase complex, catalytic domain"/>
    <property type="evidence" value="ECO:0007669"/>
    <property type="project" value="InterPro"/>
</dbReference>
<dbReference type="HAMAP" id="MF_00311">
    <property type="entry name" value="ATP_synth_E_arch"/>
    <property type="match status" value="1"/>
</dbReference>
<evidence type="ECO:0000256" key="2">
    <source>
        <dbReference type="ARBA" id="ARBA00022448"/>
    </source>
</evidence>
<evidence type="ECO:0000256" key="1">
    <source>
        <dbReference type="ARBA" id="ARBA00005901"/>
    </source>
</evidence>
<evidence type="ECO:0000256" key="3">
    <source>
        <dbReference type="ARBA" id="ARBA00023065"/>
    </source>
</evidence>
<comment type="similarity">
    <text evidence="1">Belongs to the V-ATPase E subunit family.</text>
</comment>
<dbReference type="SUPFAM" id="SSF160527">
    <property type="entry name" value="V-type ATPase subunit E-like"/>
    <property type="match status" value="1"/>
</dbReference>
<comment type="caution">
    <text evidence="4">The sequence shown here is derived from an EMBL/GenBank/DDBJ whole genome shotgun (WGS) entry which is preliminary data.</text>
</comment>
<reference evidence="4 5" key="1">
    <citation type="journal article" date="2019" name="Sci. Rep.">
        <title>Comparative genomics of chytrid fungi reveal insights into the obligate biotrophic and pathogenic lifestyle of Synchytrium endobioticum.</title>
        <authorList>
            <person name="van de Vossenberg B.T.L.H."/>
            <person name="Warris S."/>
            <person name="Nguyen H.D.T."/>
            <person name="van Gent-Pelzer M.P.E."/>
            <person name="Joly D.L."/>
            <person name="van de Geest H.C."/>
            <person name="Bonants P.J.M."/>
            <person name="Smith D.S."/>
            <person name="Levesque C.A."/>
            <person name="van der Lee T.A.J."/>
        </authorList>
    </citation>
    <scope>NUCLEOTIDE SEQUENCE [LARGE SCALE GENOMIC DNA]</scope>
    <source>
        <strain evidence="4 5">CBS 809.83</strain>
    </source>
</reference>
<dbReference type="InterPro" id="IPR002842">
    <property type="entry name" value="ATPase_V1_Esu"/>
</dbReference>
<sequence>MAGRLNDSEVAQEMGKMVSFIKQEALEKARELKVKADEEFNIEKAKIVRQETVAIEAFYQKKQKQAEVQRKIAQSNHINKCRLKVLQARQQVLTELLAETKGQLVNISSDRSKYEGLLKDLLLQGFYQLMEKEVKVNCRQKDNDVVKQAIGEANIQFEKEFGYKVKAEIDDANPLPESSAGGVVVGAHEGRIRVSNTLESRLELLSEHMLPDIRILLFGPSMTRKFYN</sequence>
<name>A0A507EC74_9FUNG</name>
<dbReference type="Proteomes" id="UP000318582">
    <property type="component" value="Unassembled WGS sequence"/>
</dbReference>
<dbReference type="InterPro" id="IPR038495">
    <property type="entry name" value="ATPase_E_C"/>
</dbReference>
<dbReference type="GO" id="GO:0046961">
    <property type="term" value="F:proton-transporting ATPase activity, rotational mechanism"/>
    <property type="evidence" value="ECO:0007669"/>
    <property type="project" value="InterPro"/>
</dbReference>
<accession>A0A507EC74</accession>
<organism evidence="4 5">
    <name type="scientific">Powellomyces hirtus</name>
    <dbReference type="NCBI Taxonomy" id="109895"/>
    <lineage>
        <taxon>Eukaryota</taxon>
        <taxon>Fungi</taxon>
        <taxon>Fungi incertae sedis</taxon>
        <taxon>Chytridiomycota</taxon>
        <taxon>Chytridiomycota incertae sedis</taxon>
        <taxon>Chytridiomycetes</taxon>
        <taxon>Spizellomycetales</taxon>
        <taxon>Powellomycetaceae</taxon>
        <taxon>Powellomyces</taxon>
    </lineage>
</organism>
<gene>
    <name evidence="4" type="ORF">PhCBS80983_g01540</name>
</gene>
<keyword evidence="5" id="KW-1185">Reference proteome</keyword>
<keyword evidence="3" id="KW-0406">Ion transport</keyword>
<proteinExistence type="inferred from homology"/>
<dbReference type="PANTHER" id="PTHR45715">
    <property type="entry name" value="ATPASE H+-TRANSPORTING V1 SUBUNIT E1A-RELATED"/>
    <property type="match status" value="1"/>
</dbReference>
<evidence type="ECO:0000313" key="4">
    <source>
        <dbReference type="EMBL" id="TPX60808.1"/>
    </source>
</evidence>
<dbReference type="Pfam" id="PF01991">
    <property type="entry name" value="vATP-synt_E"/>
    <property type="match status" value="1"/>
</dbReference>
<protein>
    <submittedName>
        <fullName evidence="4">Uncharacterized protein</fullName>
    </submittedName>
</protein>
<keyword evidence="2" id="KW-0813">Transport</keyword>
<dbReference type="AlphaFoldDB" id="A0A507EC74"/>
<dbReference type="Gene3D" id="3.30.2320.30">
    <property type="entry name" value="ATP synthase, E subunit, C-terminal"/>
    <property type="match status" value="1"/>
</dbReference>
<dbReference type="Gene3D" id="6.10.250.1620">
    <property type="match status" value="1"/>
</dbReference>
<evidence type="ECO:0000313" key="5">
    <source>
        <dbReference type="Proteomes" id="UP000318582"/>
    </source>
</evidence>
<dbReference type="STRING" id="109895.A0A507EC74"/>